<evidence type="ECO:0008006" key="7">
    <source>
        <dbReference type="Google" id="ProtNLM"/>
    </source>
</evidence>
<evidence type="ECO:0000256" key="1">
    <source>
        <dbReference type="ARBA" id="ARBA00010139"/>
    </source>
</evidence>
<dbReference type="GO" id="GO:0050660">
    <property type="term" value="F:flavin adenine dinucleotide binding"/>
    <property type="evidence" value="ECO:0007669"/>
    <property type="project" value="InterPro"/>
</dbReference>
<dbReference type="GO" id="GO:0050661">
    <property type="term" value="F:NADP binding"/>
    <property type="evidence" value="ECO:0007669"/>
    <property type="project" value="InterPro"/>
</dbReference>
<keyword evidence="2" id="KW-0285">Flavoprotein</keyword>
<dbReference type="EMBL" id="JAACJM010000003">
    <property type="protein sequence ID" value="KAF5373794.1"/>
    <property type="molecule type" value="Genomic_DNA"/>
</dbReference>
<reference evidence="5 6" key="1">
    <citation type="journal article" date="2020" name="ISME J.">
        <title>Uncovering the hidden diversity of litter-decomposition mechanisms in mushroom-forming fungi.</title>
        <authorList>
            <person name="Floudas D."/>
            <person name="Bentzer J."/>
            <person name="Ahren D."/>
            <person name="Johansson T."/>
            <person name="Persson P."/>
            <person name="Tunlid A."/>
        </authorList>
    </citation>
    <scope>NUCLEOTIDE SEQUENCE [LARGE SCALE GENOMIC DNA]</scope>
    <source>
        <strain evidence="5 6">CBS 291.85</strain>
    </source>
</reference>
<evidence type="ECO:0000256" key="4">
    <source>
        <dbReference type="ARBA" id="ARBA00023002"/>
    </source>
</evidence>
<keyword evidence="3" id="KW-0274">FAD</keyword>
<evidence type="ECO:0000256" key="2">
    <source>
        <dbReference type="ARBA" id="ARBA00022630"/>
    </source>
</evidence>
<proteinExistence type="inferred from homology"/>
<evidence type="ECO:0000256" key="3">
    <source>
        <dbReference type="ARBA" id="ARBA00022827"/>
    </source>
</evidence>
<dbReference type="Pfam" id="PF00743">
    <property type="entry name" value="FMO-like"/>
    <property type="match status" value="1"/>
</dbReference>
<dbReference type="InterPro" id="IPR036188">
    <property type="entry name" value="FAD/NAD-bd_sf"/>
</dbReference>
<accession>A0A8H5LY95</accession>
<keyword evidence="6" id="KW-1185">Reference proteome</keyword>
<dbReference type="PANTHER" id="PTHR42877:SF7">
    <property type="entry name" value="FLAVIN-BINDING MONOOXYGENASE-RELATED"/>
    <property type="match status" value="1"/>
</dbReference>
<dbReference type="InterPro" id="IPR020946">
    <property type="entry name" value="Flavin_mOase-like"/>
</dbReference>
<dbReference type="PANTHER" id="PTHR42877">
    <property type="entry name" value="L-ORNITHINE N(5)-MONOOXYGENASE-RELATED"/>
    <property type="match status" value="1"/>
</dbReference>
<comment type="caution">
    <text evidence="5">The sequence shown here is derived from an EMBL/GenBank/DDBJ whole genome shotgun (WGS) entry which is preliminary data.</text>
</comment>
<dbReference type="OrthoDB" id="66881at2759"/>
<keyword evidence="4" id="KW-0560">Oxidoreductase</keyword>
<protein>
    <recommendedName>
        <fullName evidence="7">Flavin-containing monooxygenase</fullName>
    </recommendedName>
</protein>
<comment type="similarity">
    <text evidence="1">Belongs to the FAD-binding monooxygenase family.</text>
</comment>
<dbReference type="Proteomes" id="UP000559256">
    <property type="component" value="Unassembled WGS sequence"/>
</dbReference>
<dbReference type="InterPro" id="IPR051209">
    <property type="entry name" value="FAD-bind_Monooxygenase_sf"/>
</dbReference>
<gene>
    <name evidence="5" type="ORF">D9758_000950</name>
</gene>
<dbReference type="GO" id="GO:0004499">
    <property type="term" value="F:N,N-dimethylaniline monooxygenase activity"/>
    <property type="evidence" value="ECO:0007669"/>
    <property type="project" value="InterPro"/>
</dbReference>
<dbReference type="AlphaFoldDB" id="A0A8H5LY95"/>
<organism evidence="5 6">
    <name type="scientific">Tetrapyrgos nigripes</name>
    <dbReference type="NCBI Taxonomy" id="182062"/>
    <lineage>
        <taxon>Eukaryota</taxon>
        <taxon>Fungi</taxon>
        <taxon>Dikarya</taxon>
        <taxon>Basidiomycota</taxon>
        <taxon>Agaricomycotina</taxon>
        <taxon>Agaricomycetes</taxon>
        <taxon>Agaricomycetidae</taxon>
        <taxon>Agaricales</taxon>
        <taxon>Marasmiineae</taxon>
        <taxon>Marasmiaceae</taxon>
        <taxon>Tetrapyrgos</taxon>
    </lineage>
</organism>
<sequence length="592" mass="67263">MPSVQRAANGDNHSAESELLNRLRDRPGFEPRPLKIAVAGAGAAGLCFAYKVLEGMKNGSLKSIDFILYEKDDDYTGTWHANRYPGCRCDVPSPVYQFIFAPYADWPQYFSSSSAIKEYMQIFAKKFDIEKHIRLRYKVTAAVYEETTAKWHVTVEDIASRASFTDVVDVFIPATGILSHVNRPEIPGLDTFTKKPVLHTAEWPADLNWKEEFKDERVAIIGAGSSGVQTIGAIGPYTKSLDVFARSKFWITPPFLAEILTDRPWELDNFTYSEEERNRFREDPDAFYEHLMYINRPMSIFYDYYKKGSPTAVQGKEIMQKFMQEALKREDLIDKIIPEYACRRITPSQSFLDAVQLPHVNLHTEQIKAVTPTSVIAVDGQERPVDRIILATGFDTTLRPRYPLVGRDGLNLSELWAKRPKAYVSVAVHGFPNMFLMGCGPGVNYAHGSVLLGSEVNADYIVKALSKMQRQDIKAMEPDLQAQNEYNQVWEIMMEDRVWTDGCTSWYKAGTKDGHPDALYPGSALQYLELLSDPRWEDWKYTYQYASRFSFLGNGTSTVENTPGGEMAPYIHKEQIAENTVSKPRDMNGRTL</sequence>
<evidence type="ECO:0000313" key="6">
    <source>
        <dbReference type="Proteomes" id="UP000559256"/>
    </source>
</evidence>
<name>A0A8H5LY95_9AGAR</name>
<evidence type="ECO:0000313" key="5">
    <source>
        <dbReference type="EMBL" id="KAF5373794.1"/>
    </source>
</evidence>
<dbReference type="SUPFAM" id="SSF51905">
    <property type="entry name" value="FAD/NAD(P)-binding domain"/>
    <property type="match status" value="1"/>
</dbReference>
<dbReference type="Gene3D" id="3.50.50.60">
    <property type="entry name" value="FAD/NAD(P)-binding domain"/>
    <property type="match status" value="2"/>
</dbReference>